<organism evidence="1">
    <name type="scientific">hydrothermal vent metagenome</name>
    <dbReference type="NCBI Taxonomy" id="652676"/>
    <lineage>
        <taxon>unclassified sequences</taxon>
        <taxon>metagenomes</taxon>
        <taxon>ecological metagenomes</taxon>
    </lineage>
</organism>
<dbReference type="InterPro" id="IPR045444">
    <property type="entry name" value="DUF6503"/>
</dbReference>
<reference evidence="1" key="1">
    <citation type="submission" date="2018-06" db="EMBL/GenBank/DDBJ databases">
        <authorList>
            <person name="Zhirakovskaya E."/>
        </authorList>
    </citation>
    <scope>NUCLEOTIDE SEQUENCE</scope>
</reference>
<proteinExistence type="predicted"/>
<dbReference type="Pfam" id="PF20113">
    <property type="entry name" value="DUF6503"/>
    <property type="match status" value="1"/>
</dbReference>
<sequence>FMYLNLSFIFALTSVFSSDIPSGKFIIEKSIEFHDPNDNWSNLQAHLEFTETRLGSSDRHTSIEIDNIRGNFCLNREVKKMHVQRHIKLDSCFYNIDEYEQLTGKEFEQYKLNDERSFFMRNYYLYLWGLPMKLTDNGTQVEEKAKLTKFDDKEAYEVKITYDAKIGSDLWFFYFNPKNYAMIGYRFYHNLEKGDGEYILLEGSELIFGLNIPKSRSWYTHKDSTLLGTDILTSFQELNHAHY</sequence>
<protein>
    <submittedName>
        <fullName evidence="1">Uncharacterized protein</fullName>
    </submittedName>
</protein>
<dbReference type="EMBL" id="UOES01000435">
    <property type="protein sequence ID" value="VAW28672.1"/>
    <property type="molecule type" value="Genomic_DNA"/>
</dbReference>
<name>A0A3B0UQR9_9ZZZZ</name>
<accession>A0A3B0UQR9</accession>
<feature type="non-terminal residue" evidence="1">
    <location>
        <position position="1"/>
    </location>
</feature>
<gene>
    <name evidence="1" type="ORF">MNBD_BACTEROID06-671</name>
</gene>
<dbReference type="AlphaFoldDB" id="A0A3B0UQR9"/>
<evidence type="ECO:0000313" key="1">
    <source>
        <dbReference type="EMBL" id="VAW28672.1"/>
    </source>
</evidence>